<reference evidence="3" key="1">
    <citation type="submission" date="2021-05" db="EMBL/GenBank/DDBJ databases">
        <authorList>
            <person name="Tigano A."/>
        </authorList>
    </citation>
    <scope>NUCLEOTIDE SEQUENCE</scope>
</reference>
<feature type="compositionally biased region" description="Polar residues" evidence="2">
    <location>
        <begin position="1"/>
        <end position="16"/>
    </location>
</feature>
<dbReference type="AlphaFoldDB" id="A0A8S4AUA3"/>
<proteinExistence type="predicted"/>
<dbReference type="Gene3D" id="3.30.250.20">
    <property type="entry name" value="L1 transposable element, C-terminal domain"/>
    <property type="match status" value="1"/>
</dbReference>
<sequence length="218" mass="23636">MSGKNTKSRNTIQTQLRPGLQTAAPPSGEPPGSTEAQAIPDAAALKVELMTSLKEDIAEIIKKQLQETLGDSLSTIQLDLQTVKTQLANNKAATDATLAELKCTVGEVENALSECSDDIAVMKATISSLTANVAKLENKCEDLESRSRRMTLSVFPDYTAKVARARAAFNEVRKLLRGIDGARYGLIHPARLRITFKGVEKDFISADEAKEYVQTLIS</sequence>
<feature type="region of interest" description="Disordered" evidence="2">
    <location>
        <begin position="1"/>
        <end position="36"/>
    </location>
</feature>
<name>A0A8S4AUA3_9TELE</name>
<evidence type="ECO:0000256" key="2">
    <source>
        <dbReference type="SAM" id="MobiDB-lite"/>
    </source>
</evidence>
<dbReference type="InterPro" id="IPR042566">
    <property type="entry name" value="L1_C"/>
</dbReference>
<accession>A0A8S4AUA3</accession>
<evidence type="ECO:0000313" key="3">
    <source>
        <dbReference type="EMBL" id="CAG5896277.1"/>
    </source>
</evidence>
<feature type="coiled-coil region" evidence="1">
    <location>
        <begin position="119"/>
        <end position="153"/>
    </location>
</feature>
<evidence type="ECO:0000256" key="1">
    <source>
        <dbReference type="SAM" id="Coils"/>
    </source>
</evidence>
<feature type="non-terminal residue" evidence="3">
    <location>
        <position position="1"/>
    </location>
</feature>
<dbReference type="Gene3D" id="1.20.1480.30">
    <property type="entry name" value="Designed four-helix bundle protein"/>
    <property type="match status" value="1"/>
</dbReference>
<comment type="caution">
    <text evidence="3">The sequence shown here is derived from an EMBL/GenBank/DDBJ whole genome shotgun (WGS) entry which is preliminary data.</text>
</comment>
<dbReference type="Proteomes" id="UP000677803">
    <property type="component" value="Unassembled WGS sequence"/>
</dbReference>
<dbReference type="OrthoDB" id="8933861at2759"/>
<keyword evidence="4" id="KW-1185">Reference proteome</keyword>
<keyword evidence="1" id="KW-0175">Coiled coil</keyword>
<gene>
    <name evidence="3" type="ORF">MMEN_LOCUS7281</name>
</gene>
<organism evidence="3 4">
    <name type="scientific">Menidia menidia</name>
    <name type="common">Atlantic silverside</name>
    <dbReference type="NCBI Taxonomy" id="238744"/>
    <lineage>
        <taxon>Eukaryota</taxon>
        <taxon>Metazoa</taxon>
        <taxon>Chordata</taxon>
        <taxon>Craniata</taxon>
        <taxon>Vertebrata</taxon>
        <taxon>Euteleostomi</taxon>
        <taxon>Actinopterygii</taxon>
        <taxon>Neopterygii</taxon>
        <taxon>Teleostei</taxon>
        <taxon>Neoteleostei</taxon>
        <taxon>Acanthomorphata</taxon>
        <taxon>Ovalentaria</taxon>
        <taxon>Atherinomorphae</taxon>
        <taxon>Atheriniformes</taxon>
        <taxon>Atherinopsidae</taxon>
        <taxon>Menidiinae</taxon>
        <taxon>Menidia</taxon>
    </lineage>
</organism>
<protein>
    <submittedName>
        <fullName evidence="3">(Atlantic silverside) hypothetical protein</fullName>
    </submittedName>
</protein>
<evidence type="ECO:0000313" key="4">
    <source>
        <dbReference type="Proteomes" id="UP000677803"/>
    </source>
</evidence>
<dbReference type="EMBL" id="CAJRST010006980">
    <property type="protein sequence ID" value="CAG5896277.1"/>
    <property type="molecule type" value="Genomic_DNA"/>
</dbReference>